<sequence>MGEINRGRRWNTRERFHLAMEQNGLFTIYVMHSRLPCMVCDPVFGQWSSWLAASYIDEQYRPRVHPQDNVASKKRSLMEGNREYQALSRVRLERKH</sequence>
<dbReference type="Gramene" id="TVU41513">
    <property type="protein sequence ID" value="TVU41513"/>
    <property type="gene ID" value="EJB05_15040"/>
</dbReference>
<accession>A0A5J9W0S1</accession>
<evidence type="ECO:0000313" key="1">
    <source>
        <dbReference type="EMBL" id="TVU41513.1"/>
    </source>
</evidence>
<gene>
    <name evidence="1" type="ORF">EJB05_15040</name>
</gene>
<proteinExistence type="predicted"/>
<reference evidence="1 2" key="1">
    <citation type="journal article" date="2019" name="Sci. Rep.">
        <title>A high-quality genome of Eragrostis curvula grass provides insights into Poaceae evolution and supports new strategies to enhance forage quality.</title>
        <authorList>
            <person name="Carballo J."/>
            <person name="Santos B.A.C.M."/>
            <person name="Zappacosta D."/>
            <person name="Garbus I."/>
            <person name="Selva J.P."/>
            <person name="Gallo C.A."/>
            <person name="Diaz A."/>
            <person name="Albertini E."/>
            <person name="Caccamo M."/>
            <person name="Echenique V."/>
        </authorList>
    </citation>
    <scope>NUCLEOTIDE SEQUENCE [LARGE SCALE GENOMIC DNA]</scope>
    <source>
        <strain evidence="2">cv. Victoria</strain>
        <tissue evidence="1">Leaf</tissue>
    </source>
</reference>
<keyword evidence="2" id="KW-1185">Reference proteome</keyword>
<comment type="caution">
    <text evidence="1">The sequence shown here is derived from an EMBL/GenBank/DDBJ whole genome shotgun (WGS) entry which is preliminary data.</text>
</comment>
<organism evidence="1 2">
    <name type="scientific">Eragrostis curvula</name>
    <name type="common">weeping love grass</name>
    <dbReference type="NCBI Taxonomy" id="38414"/>
    <lineage>
        <taxon>Eukaryota</taxon>
        <taxon>Viridiplantae</taxon>
        <taxon>Streptophyta</taxon>
        <taxon>Embryophyta</taxon>
        <taxon>Tracheophyta</taxon>
        <taxon>Spermatophyta</taxon>
        <taxon>Magnoliopsida</taxon>
        <taxon>Liliopsida</taxon>
        <taxon>Poales</taxon>
        <taxon>Poaceae</taxon>
        <taxon>PACMAD clade</taxon>
        <taxon>Chloridoideae</taxon>
        <taxon>Eragrostideae</taxon>
        <taxon>Eragrostidinae</taxon>
        <taxon>Eragrostis</taxon>
    </lineage>
</organism>
<dbReference type="AlphaFoldDB" id="A0A5J9W0S1"/>
<protein>
    <submittedName>
        <fullName evidence="1">Uncharacterized protein</fullName>
    </submittedName>
</protein>
<name>A0A5J9W0S1_9POAL</name>
<dbReference type="EMBL" id="RWGY01000007">
    <property type="protein sequence ID" value="TVU41513.1"/>
    <property type="molecule type" value="Genomic_DNA"/>
</dbReference>
<dbReference type="Proteomes" id="UP000324897">
    <property type="component" value="Chromosome 4"/>
</dbReference>
<evidence type="ECO:0000313" key="2">
    <source>
        <dbReference type="Proteomes" id="UP000324897"/>
    </source>
</evidence>